<dbReference type="PROSITE" id="PS51071">
    <property type="entry name" value="HTH_RPIR"/>
    <property type="match status" value="1"/>
</dbReference>
<dbReference type="Gene3D" id="1.10.10.10">
    <property type="entry name" value="Winged helix-like DNA-binding domain superfamily/Winged helix DNA-binding domain"/>
    <property type="match status" value="1"/>
</dbReference>
<sequence>MDILDTIRNRYPTFNKTQRRIADYLLQHPDTSCFSSLRQLAQNANTTEATILSFSRKLGYKSFLDLKSELQNYISMWMSPNEKIKTAIHQGKSSNDIHTEIVEAERNALVQTFNYISAKDFHAALRLLSEAKRVYVLSYDFANTVANLFAARFIRLGVDIVSLGSLSVPDTLYRLALCTPDDLIVLFSYAPYSLPPVKFARYLHAEGNKVLCFSDSVSCPIGQDADVILTSITNQTIFFNSMTAPASLVNLLASLFVLENKERFDAYKEKVDSLKTMIEDTHF</sequence>
<dbReference type="RefSeq" id="WP_013255578.1">
    <property type="nucleotide sequence ID" value="NC_014364.1"/>
</dbReference>
<dbReference type="InterPro" id="IPR000281">
    <property type="entry name" value="HTH_RpiR"/>
</dbReference>
<evidence type="ECO:0000256" key="1">
    <source>
        <dbReference type="ARBA" id="ARBA00023015"/>
    </source>
</evidence>
<dbReference type="eggNOG" id="COG1737">
    <property type="taxonomic scope" value="Bacteria"/>
</dbReference>
<keyword evidence="1" id="KW-0805">Transcription regulation</keyword>
<reference evidence="6 7" key="1">
    <citation type="journal article" date="2010" name="Stand. Genomic Sci.">
        <title>Complete genome sequence of Spirochaeta smaragdinae type strain (SEBR 4228).</title>
        <authorList>
            <person name="Mavromatis K."/>
            <person name="Yasawong M."/>
            <person name="Chertkov O."/>
            <person name="Lapidus A."/>
            <person name="Lucas S."/>
            <person name="Nolan M."/>
            <person name="Del Rio T.G."/>
            <person name="Tice H."/>
            <person name="Cheng J.F."/>
            <person name="Pitluck S."/>
            <person name="Liolios K."/>
            <person name="Ivanova N."/>
            <person name="Tapia R."/>
            <person name="Han C."/>
            <person name="Bruce D."/>
            <person name="Goodwin L."/>
            <person name="Pati A."/>
            <person name="Chen A."/>
            <person name="Palaniappan K."/>
            <person name="Land M."/>
            <person name="Hauser L."/>
            <person name="Chang Y.J."/>
            <person name="Jeffries C.D."/>
            <person name="Detter J.C."/>
            <person name="Rohde M."/>
            <person name="Brambilla E."/>
            <person name="Spring S."/>
            <person name="Goker M."/>
            <person name="Sikorski J."/>
            <person name="Woyke T."/>
            <person name="Bristow J."/>
            <person name="Eisen J.A."/>
            <person name="Markowitz V."/>
            <person name="Hugenholtz P."/>
            <person name="Klenk H.P."/>
            <person name="Kyrpides N.C."/>
        </authorList>
    </citation>
    <scope>NUCLEOTIDE SEQUENCE [LARGE SCALE GENOMIC DNA]</scope>
    <source>
        <strain evidence="7">DSM 11293 / JCM 15392 / SEBR 4228</strain>
    </source>
</reference>
<dbReference type="GO" id="GO:0003677">
    <property type="term" value="F:DNA binding"/>
    <property type="evidence" value="ECO:0007669"/>
    <property type="project" value="UniProtKB-KW"/>
</dbReference>
<evidence type="ECO:0000313" key="7">
    <source>
        <dbReference type="Proteomes" id="UP000002318"/>
    </source>
</evidence>
<feature type="domain" description="HTH rpiR-type" evidence="4">
    <location>
        <begin position="1"/>
        <end position="77"/>
    </location>
</feature>
<dbReference type="GO" id="GO:1901135">
    <property type="term" value="P:carbohydrate derivative metabolic process"/>
    <property type="evidence" value="ECO:0007669"/>
    <property type="project" value="InterPro"/>
</dbReference>
<dbReference type="CDD" id="cd05013">
    <property type="entry name" value="SIS_RpiR"/>
    <property type="match status" value="1"/>
</dbReference>
<dbReference type="PROSITE" id="PS51464">
    <property type="entry name" value="SIS"/>
    <property type="match status" value="1"/>
</dbReference>
<dbReference type="EMBL" id="CP002116">
    <property type="protein sequence ID" value="ADK82119.1"/>
    <property type="molecule type" value="Genomic_DNA"/>
</dbReference>
<proteinExistence type="predicted"/>
<evidence type="ECO:0000259" key="4">
    <source>
        <dbReference type="PROSITE" id="PS51071"/>
    </source>
</evidence>
<dbReference type="GO" id="GO:0097367">
    <property type="term" value="F:carbohydrate derivative binding"/>
    <property type="evidence" value="ECO:0007669"/>
    <property type="project" value="InterPro"/>
</dbReference>
<dbReference type="SUPFAM" id="SSF53697">
    <property type="entry name" value="SIS domain"/>
    <property type="match status" value="1"/>
</dbReference>
<dbReference type="InterPro" id="IPR035472">
    <property type="entry name" value="RpiR-like_SIS"/>
</dbReference>
<evidence type="ECO:0000256" key="2">
    <source>
        <dbReference type="ARBA" id="ARBA00023125"/>
    </source>
</evidence>
<dbReference type="PANTHER" id="PTHR30514">
    <property type="entry name" value="GLUCOKINASE"/>
    <property type="match status" value="1"/>
</dbReference>
<dbReference type="InterPro" id="IPR047640">
    <property type="entry name" value="RpiR-like"/>
</dbReference>
<dbReference type="SUPFAM" id="SSF46689">
    <property type="entry name" value="Homeodomain-like"/>
    <property type="match status" value="1"/>
</dbReference>
<organism evidence="6 7">
    <name type="scientific">Sediminispirochaeta smaragdinae (strain DSM 11293 / JCM 15392 / SEBR 4228)</name>
    <name type="common">Spirochaeta smaragdinae</name>
    <dbReference type="NCBI Taxonomy" id="573413"/>
    <lineage>
        <taxon>Bacteria</taxon>
        <taxon>Pseudomonadati</taxon>
        <taxon>Spirochaetota</taxon>
        <taxon>Spirochaetia</taxon>
        <taxon>Spirochaetales</taxon>
        <taxon>Spirochaetaceae</taxon>
        <taxon>Sediminispirochaeta</taxon>
    </lineage>
</organism>
<keyword evidence="7" id="KW-1185">Reference proteome</keyword>
<gene>
    <name evidence="6" type="ordered locus">Spirs_3017</name>
</gene>
<dbReference type="Pfam" id="PF01418">
    <property type="entry name" value="HTH_6"/>
    <property type="match status" value="1"/>
</dbReference>
<evidence type="ECO:0000259" key="5">
    <source>
        <dbReference type="PROSITE" id="PS51464"/>
    </source>
</evidence>
<evidence type="ECO:0000313" key="6">
    <source>
        <dbReference type="EMBL" id="ADK82119.1"/>
    </source>
</evidence>
<dbReference type="InterPro" id="IPR036388">
    <property type="entry name" value="WH-like_DNA-bd_sf"/>
</dbReference>
<dbReference type="HOGENOM" id="CLU_055769_1_1_12"/>
<name>E1R4N1_SEDSS</name>
<dbReference type="InterPro" id="IPR001347">
    <property type="entry name" value="SIS_dom"/>
</dbReference>
<dbReference type="OrthoDB" id="3684496at2"/>
<evidence type="ECO:0000256" key="3">
    <source>
        <dbReference type="ARBA" id="ARBA00023163"/>
    </source>
</evidence>
<accession>E1R4N1</accession>
<dbReference type="Pfam" id="PF01380">
    <property type="entry name" value="SIS"/>
    <property type="match status" value="1"/>
</dbReference>
<dbReference type="Gene3D" id="3.40.50.10490">
    <property type="entry name" value="Glucose-6-phosphate isomerase like protein, domain 1"/>
    <property type="match status" value="1"/>
</dbReference>
<dbReference type="KEGG" id="ssm:Spirs_3017"/>
<feature type="domain" description="SIS" evidence="5">
    <location>
        <begin position="124"/>
        <end position="265"/>
    </location>
</feature>
<dbReference type="GO" id="GO:0003700">
    <property type="term" value="F:DNA-binding transcription factor activity"/>
    <property type="evidence" value="ECO:0007669"/>
    <property type="project" value="InterPro"/>
</dbReference>
<dbReference type="STRING" id="573413.Spirs_3017"/>
<keyword evidence="2" id="KW-0238">DNA-binding</keyword>
<dbReference type="InterPro" id="IPR009057">
    <property type="entry name" value="Homeodomain-like_sf"/>
</dbReference>
<dbReference type="Proteomes" id="UP000002318">
    <property type="component" value="Chromosome"/>
</dbReference>
<dbReference type="InterPro" id="IPR046348">
    <property type="entry name" value="SIS_dom_sf"/>
</dbReference>
<dbReference type="AlphaFoldDB" id="E1R4N1"/>
<protein>
    <submittedName>
        <fullName evidence="6">Transcriptional regulator, RpiR family</fullName>
    </submittedName>
</protein>
<keyword evidence="3" id="KW-0804">Transcription</keyword>